<feature type="region of interest" description="Disordered" evidence="3">
    <location>
        <begin position="456"/>
        <end position="479"/>
    </location>
</feature>
<dbReference type="FunFam" id="3.40.50.300:FF:000968">
    <property type="entry name" value="Helicase and polymerase-containing protein TEBICHI"/>
    <property type="match status" value="1"/>
</dbReference>
<dbReference type="SMART" id="SM00490">
    <property type="entry name" value="HELICc"/>
    <property type="match status" value="1"/>
</dbReference>
<dbReference type="Pfam" id="PF25453">
    <property type="entry name" value="DUF7898"/>
    <property type="match status" value="1"/>
</dbReference>
<dbReference type="Pfam" id="PF00476">
    <property type="entry name" value="DNA_pol_A"/>
    <property type="match status" value="1"/>
</dbReference>
<dbReference type="FunFam" id="1.10.150.20:FF:000002">
    <property type="entry name" value="DNA polymerase I"/>
    <property type="match status" value="1"/>
</dbReference>
<dbReference type="SMART" id="SM00487">
    <property type="entry name" value="DEXDc"/>
    <property type="match status" value="1"/>
</dbReference>
<dbReference type="InterPro" id="IPR001098">
    <property type="entry name" value="DNA-dir_DNA_pol_A_palm_dom"/>
</dbReference>
<dbReference type="Gene3D" id="1.20.1060.10">
    <property type="entry name" value="Taq DNA Polymerase, Chain T, domain 4"/>
    <property type="match status" value="1"/>
</dbReference>
<dbReference type="FunFam" id="1.10.3380.20:FF:000003">
    <property type="entry name" value="Helicase and polymerase-containing protein TEBICHI"/>
    <property type="match status" value="1"/>
</dbReference>
<dbReference type="OrthoDB" id="2320933at2759"/>
<dbReference type="Pfam" id="PF21099">
    <property type="entry name" value="POLQ_helical"/>
    <property type="match status" value="1"/>
</dbReference>
<feature type="compositionally biased region" description="Polar residues" evidence="3">
    <location>
        <begin position="58"/>
        <end position="67"/>
    </location>
</feature>
<dbReference type="PRINTS" id="PR00868">
    <property type="entry name" value="DNAPOLI"/>
</dbReference>
<keyword evidence="2" id="KW-0067">ATP-binding</keyword>
<evidence type="ECO:0000256" key="2">
    <source>
        <dbReference type="ARBA" id="ARBA00022840"/>
    </source>
</evidence>
<name>A0A6D2IK51_9BRAS</name>
<dbReference type="SUPFAM" id="SSF158702">
    <property type="entry name" value="Sec63 N-terminal domain-like"/>
    <property type="match status" value="1"/>
</dbReference>
<feature type="compositionally biased region" description="Basic and acidic residues" evidence="3">
    <location>
        <begin position="1"/>
        <end position="10"/>
    </location>
</feature>
<dbReference type="GO" id="GO:0003677">
    <property type="term" value="F:DNA binding"/>
    <property type="evidence" value="ECO:0007669"/>
    <property type="project" value="InterPro"/>
</dbReference>
<dbReference type="FunFam" id="1.20.1060.10:FF:000003">
    <property type="entry name" value="Helicase and polymerase-containing protein TEBICHI"/>
    <property type="match status" value="1"/>
</dbReference>
<dbReference type="InterPro" id="IPR002298">
    <property type="entry name" value="DNA_polymerase_A"/>
</dbReference>
<dbReference type="SMART" id="SM00482">
    <property type="entry name" value="POLAc"/>
    <property type="match status" value="1"/>
</dbReference>
<dbReference type="SUPFAM" id="SSF56672">
    <property type="entry name" value="DNA/RNA polymerases"/>
    <property type="match status" value="1"/>
</dbReference>
<dbReference type="PANTHER" id="PTHR10133:SF62">
    <property type="entry name" value="DNA POLYMERASE THETA"/>
    <property type="match status" value="1"/>
</dbReference>
<comment type="caution">
    <text evidence="6">The sequence shown here is derived from an EMBL/GenBank/DDBJ whole genome shotgun (WGS) entry which is preliminary data.</text>
</comment>
<dbReference type="InterPro" id="IPR048960">
    <property type="entry name" value="POLQ-like_helical"/>
</dbReference>
<dbReference type="SUPFAM" id="SSF52540">
    <property type="entry name" value="P-loop containing nucleoside triphosphate hydrolases"/>
    <property type="match status" value="1"/>
</dbReference>
<dbReference type="PROSITE" id="PS51192">
    <property type="entry name" value="HELICASE_ATP_BIND_1"/>
    <property type="match status" value="1"/>
</dbReference>
<dbReference type="Pfam" id="PF00270">
    <property type="entry name" value="DEAD"/>
    <property type="match status" value="1"/>
</dbReference>
<dbReference type="GO" id="GO:0006302">
    <property type="term" value="P:double-strand break repair"/>
    <property type="evidence" value="ECO:0007669"/>
    <property type="project" value="TreeGrafter"/>
</dbReference>
<feature type="region of interest" description="Disordered" evidence="3">
    <location>
        <begin position="1311"/>
        <end position="1359"/>
    </location>
</feature>
<dbReference type="Gene3D" id="3.30.420.10">
    <property type="entry name" value="Ribonuclease H-like superfamily/Ribonuclease H"/>
    <property type="match status" value="1"/>
</dbReference>
<dbReference type="InterPro" id="IPR057220">
    <property type="entry name" value="DUF7898"/>
</dbReference>
<reference evidence="6" key="1">
    <citation type="submission" date="2020-01" db="EMBL/GenBank/DDBJ databases">
        <authorList>
            <person name="Mishra B."/>
        </authorList>
    </citation>
    <scope>NUCLEOTIDE SEQUENCE [LARGE SCALE GENOMIC DNA]</scope>
</reference>
<evidence type="ECO:0000259" key="5">
    <source>
        <dbReference type="PROSITE" id="PS51194"/>
    </source>
</evidence>
<dbReference type="FunFam" id="3.40.50.300:FF:001000">
    <property type="entry name" value="Helicase and polymerase-containing protein TEBICHI"/>
    <property type="match status" value="1"/>
</dbReference>
<keyword evidence="7" id="KW-1185">Reference proteome</keyword>
<dbReference type="CDD" id="cd18026">
    <property type="entry name" value="DEXHc_POLQ-like"/>
    <property type="match status" value="1"/>
</dbReference>
<dbReference type="EMBL" id="CACVBM020000999">
    <property type="protein sequence ID" value="CAA7025463.1"/>
    <property type="molecule type" value="Genomic_DNA"/>
</dbReference>
<dbReference type="CDD" id="cd08638">
    <property type="entry name" value="DNA_pol_A_theta"/>
    <property type="match status" value="1"/>
</dbReference>
<evidence type="ECO:0000256" key="1">
    <source>
        <dbReference type="ARBA" id="ARBA00022741"/>
    </source>
</evidence>
<evidence type="ECO:0000259" key="4">
    <source>
        <dbReference type="PROSITE" id="PS51192"/>
    </source>
</evidence>
<keyword evidence="1" id="KW-0547">Nucleotide-binding</keyword>
<dbReference type="PROSITE" id="PS51194">
    <property type="entry name" value="HELICASE_CTER"/>
    <property type="match status" value="1"/>
</dbReference>
<evidence type="ECO:0000256" key="3">
    <source>
        <dbReference type="SAM" id="MobiDB-lite"/>
    </source>
</evidence>
<dbReference type="InterPro" id="IPR027417">
    <property type="entry name" value="P-loop_NTPase"/>
</dbReference>
<dbReference type="CDD" id="cd18795">
    <property type="entry name" value="SF2_C_Ski2"/>
    <property type="match status" value="1"/>
</dbReference>
<feature type="region of interest" description="Disordered" evidence="3">
    <location>
        <begin position="257"/>
        <end position="278"/>
    </location>
</feature>
<dbReference type="Pfam" id="PF20470">
    <property type="entry name" value="HTH_61"/>
    <property type="match status" value="1"/>
</dbReference>
<feature type="domain" description="Helicase ATP-binding" evidence="4">
    <location>
        <begin position="515"/>
        <end position="707"/>
    </location>
</feature>
<dbReference type="InterPro" id="IPR001650">
    <property type="entry name" value="Helicase_C-like"/>
</dbReference>
<feature type="compositionally biased region" description="Polar residues" evidence="3">
    <location>
        <begin position="1333"/>
        <end position="1349"/>
    </location>
</feature>
<organism evidence="6 7">
    <name type="scientific">Microthlaspi erraticum</name>
    <dbReference type="NCBI Taxonomy" id="1685480"/>
    <lineage>
        <taxon>Eukaryota</taxon>
        <taxon>Viridiplantae</taxon>
        <taxon>Streptophyta</taxon>
        <taxon>Embryophyta</taxon>
        <taxon>Tracheophyta</taxon>
        <taxon>Spermatophyta</taxon>
        <taxon>Magnoliopsida</taxon>
        <taxon>eudicotyledons</taxon>
        <taxon>Gunneridae</taxon>
        <taxon>Pentapetalae</taxon>
        <taxon>rosids</taxon>
        <taxon>malvids</taxon>
        <taxon>Brassicales</taxon>
        <taxon>Brassicaceae</taxon>
        <taxon>Coluteocarpeae</taxon>
        <taxon>Microthlaspi</taxon>
    </lineage>
</organism>
<dbReference type="Gene3D" id="3.30.70.370">
    <property type="match status" value="1"/>
</dbReference>
<accession>A0A6D2IK51</accession>
<dbReference type="InterPro" id="IPR043502">
    <property type="entry name" value="DNA/RNA_pol_sf"/>
</dbReference>
<dbReference type="GO" id="GO:0005524">
    <property type="term" value="F:ATP binding"/>
    <property type="evidence" value="ECO:0007669"/>
    <property type="project" value="UniProtKB-KW"/>
</dbReference>
<feature type="region of interest" description="Disordered" evidence="3">
    <location>
        <begin position="1"/>
        <end position="67"/>
    </location>
</feature>
<dbReference type="Gene3D" id="3.40.50.300">
    <property type="entry name" value="P-loop containing nucleotide triphosphate hydrolases"/>
    <property type="match status" value="2"/>
</dbReference>
<dbReference type="Proteomes" id="UP000467841">
    <property type="component" value="Unassembled WGS sequence"/>
</dbReference>
<evidence type="ECO:0000313" key="7">
    <source>
        <dbReference type="Proteomes" id="UP000467841"/>
    </source>
</evidence>
<gene>
    <name evidence="6" type="ORF">MERR_LOCUS12698</name>
</gene>
<dbReference type="Gene3D" id="1.10.150.20">
    <property type="entry name" value="5' to 3' exonuclease, C-terminal subdomain"/>
    <property type="match status" value="1"/>
</dbReference>
<sequence>MDSDSSRSRIDQFYVSKKRKHPSPNLKSGRNEKNVKVTGERSPGEKGTLDIYLKPSPSDKNATNSGLQARQKAFTKKLDLEVSGPSARLSAETSKGVERCLNQSGSQFFDKEGVATAETHATDGFLCSNEKDNSELRDFATGFLSLYCSQVQSVAGLPPPQKATELKRPSSSSLLGQDIQISHKRRCDSEHIPSFDDLTHPLGSKPESLAYIADKRETFVSDPTKKIPSNEFVQIPMGLRRCSKAPESSAHLNECKTPGSAVKSCPVGTPKSGSGSSMFSPGEAFWNEAIQIADGLAVPTENSGSIEAKDGGQHRTIHSCNTKTDNCSDKLKTSLDLEESRVKDKNVTGYSKFVEKHGRDFSKEVSPLPVKNLELLFRDKKTNGGTQELDQNNITRGSSGISESDFVDNKVSEALDIANNAQANKSLIDRIYPEPEGKKVLLCEDNHIGRSVSMISSMRKPADSSESEESHTPSSSRTIKDGLSLSTWLPSEVCSIYNKKGISKLYPWQVECLQVDGVLQKRNLVYCASTSAGKSFVAEVLMLRRIITIGKMAILVLPYVSICAEKAEHLEVLLEPLGKHVRSYYGIQGGGTLPKGTAVAVCTIEKANSLINRLLEEGRLSELGIIVIDELHMVGDQHRGYLLELMLTKLRYAAGEGSSESSSGESSGNSSGKADPAHGLQIVGMSATMPNVGAVADWLQAALYQTEFRPVPLEEYVKVGNTIYNKKMEVVRTIPKAADMGGKDPDHIIELCNEIVQEGNSVLIFCSSRKGCESTARHISKLIKKVPIDVDGENSEYMDISSAIDALRRSPSGVDPVLEETLPSGVAYHHAGLTVEEREVVETCYRKGLVRVLTATSTLAAGVNLPARRVIFRQPMIGRDFLDGTRYKQMAGRAGRTGIDTKGESVLICKPGELKRIMTLLNEGCPPLESCLSEDKNGMTHAILEVVAGGIVQTAKDIHRYVRCTLLNSTKPFEDVVKSAQDSLRWLCHRKFLEWNEETKLYSTTPLGRGAFGSSLCPEESLIVLDDLLRAREGLVMASDLHLVYLVTPINVGVEPNWELYYERFMKLSPLEQSVGNRVGVVEPFLMRMAHGATVRTLNKPQDVKKNLRGEYDNRHGSTSIKMLSDEQMLRVCKRFFVALILSKLVQEASVTEVCDAFKVARGMVQSLQENAGRFSSMVSVFCERLGWHDLEGLVAKLQNRVSFGVRAEIVELTSIPYVKGSRARALYKAGLRTSQAIAEASIPEIVKALFESSAWAEEGTGQRRIQLGLAKKIKNGARKIVLEKAEEARAAAFSAFKSLGLDVHELTNPLPLAPARSPNGQETTERDISGGSARSSELQHFPGNSSMHVNCDNFDMDNHIEKPREVSGATLGVSSEINLTSQLPDFHPIGTAVGTDGPNAVERIPLSVCEDIEIKNEGNVEKQLTKNAYIPLSNKDGTGEKGPITAGNISGGFDSFLELWESAGEFFFDIHYNKLQDLNSRISYEIHGIAICWNSSPVYYVNLSKDLPNLECAEKEKLFKDAVVDKNEVLATHNMVDFIKARWNRISKIMGNENTRKFTWNLKVQIQVLKSPAISIQRCARLNLAEGIRDLELVDGTWLMLPPLRVSHTTDMSIVTWILWPDEERHSNPNIDKEVKKRLSPEAAEAANRSGRWRNQIRRVAHNGCCRRAAQTRALCSALWKILVSEQLLEALTTIEMPLVNVLADMELWGIGVDIEGCLKARNILRDKLRSLEKKAFELAGMTFSLDNPADIANVLFGQLKLPIPENQNKGKLHPSTDKHCLDLLRNEHPVVPIIKEHRTLAKLLNCTLGSICSLAKLRLSTQRYTLHGHWLQTSTATGRLSIEEPNLQSVEHEVEFILDKNGKEVNSDADRCKINARDFFVPTQENWLLLTADYSQIELRLMAHFSRDSSLIAQLRHPKGDVFTMIAAKWTGKAEASVSPHDRDQTKRLIYGILYGMGANTLAEQLECSSDEAKEKIRSFKSSFPAVTSWLNETVSFCQEKGYIQTLKGRRRFLSKIKFGNAKEKSKAQRQAVNSMCQGSAADIIKIAMINIYAAISGDVDTVASSSSTETRFHLLKGRCRILLQVHDELVLEVDPSYAKEAAMLLQTSMENAVSLLVPLHVKVKVGRTWGSLEPFQAD</sequence>
<dbReference type="InterPro" id="IPR046931">
    <property type="entry name" value="HTH_61"/>
</dbReference>
<dbReference type="InterPro" id="IPR014001">
    <property type="entry name" value="Helicase_ATP-bd"/>
</dbReference>
<dbReference type="Pfam" id="PF00271">
    <property type="entry name" value="Helicase_C"/>
    <property type="match status" value="1"/>
</dbReference>
<feature type="compositionally biased region" description="Basic and acidic residues" evidence="3">
    <location>
        <begin position="29"/>
        <end position="48"/>
    </location>
</feature>
<protein>
    <recommendedName>
        <fullName evidence="8">Helicase and polymerase-containing protein TEBICHI</fullName>
    </recommendedName>
</protein>
<dbReference type="GO" id="GO:0006261">
    <property type="term" value="P:DNA-templated DNA replication"/>
    <property type="evidence" value="ECO:0007669"/>
    <property type="project" value="InterPro"/>
</dbReference>
<dbReference type="Gene3D" id="1.10.3380.20">
    <property type="match status" value="1"/>
</dbReference>
<dbReference type="InterPro" id="IPR011545">
    <property type="entry name" value="DEAD/DEAH_box_helicase_dom"/>
</dbReference>
<dbReference type="InterPro" id="IPR036397">
    <property type="entry name" value="RNaseH_sf"/>
</dbReference>
<proteinExistence type="predicted"/>
<feature type="compositionally biased region" description="Basic and acidic residues" evidence="3">
    <location>
        <begin position="460"/>
        <end position="471"/>
    </location>
</feature>
<dbReference type="GO" id="GO:0003887">
    <property type="term" value="F:DNA-directed DNA polymerase activity"/>
    <property type="evidence" value="ECO:0007669"/>
    <property type="project" value="InterPro"/>
</dbReference>
<feature type="domain" description="Helicase C-terminal" evidence="5">
    <location>
        <begin position="747"/>
        <end position="939"/>
    </location>
</feature>
<dbReference type="PANTHER" id="PTHR10133">
    <property type="entry name" value="DNA POLYMERASE I"/>
    <property type="match status" value="1"/>
</dbReference>
<evidence type="ECO:0000313" key="6">
    <source>
        <dbReference type="EMBL" id="CAA7025463.1"/>
    </source>
</evidence>
<evidence type="ECO:0008006" key="8">
    <source>
        <dbReference type="Google" id="ProtNLM"/>
    </source>
</evidence>